<reference evidence="3" key="1">
    <citation type="submission" date="2008-12" db="EMBL/GenBank/DDBJ databases">
        <title>Annotation of Streptomyces ghanaensis ATCC 14672.</title>
        <authorList>
            <consortium name="The Broad Institute Genome Sequencing Platform"/>
            <consortium name="Broad Institute Microbial Sequencing Center"/>
            <person name="Fischbach M."/>
            <person name="Ward D."/>
            <person name="Young S."/>
            <person name="Kodira C.D."/>
            <person name="Zeng Q."/>
            <person name="Koehrsen M."/>
            <person name="Godfrey P."/>
            <person name="Alvarado L."/>
            <person name="Berlin A.M."/>
            <person name="Borenstein D."/>
            <person name="Chen Z."/>
            <person name="Engels R."/>
            <person name="Freedman E."/>
            <person name="Gellesch M."/>
            <person name="Goldberg J."/>
            <person name="Griggs A."/>
            <person name="Gujja S."/>
            <person name="Heiman D.I."/>
            <person name="Hepburn T.A."/>
            <person name="Howarth C."/>
            <person name="Jen D."/>
            <person name="Larson L."/>
            <person name="Lewis B."/>
            <person name="Mehta T."/>
            <person name="Park D."/>
            <person name="Pearson M."/>
            <person name="Roberts A."/>
            <person name="Saif S."/>
            <person name="Shea T.D."/>
            <person name="Shenoy N."/>
            <person name="Sisk P."/>
            <person name="Stolte C."/>
            <person name="Sykes S.N."/>
            <person name="Walk T."/>
            <person name="White J."/>
            <person name="Yandava C."/>
            <person name="Straight P."/>
            <person name="Clardy J."/>
            <person name="Hung D."/>
            <person name="Kolter R."/>
            <person name="Mekalanos J."/>
            <person name="Walker S."/>
            <person name="Walsh C.T."/>
            <person name="Wieland B.L.C."/>
            <person name="Ilzarbe M."/>
            <person name="Galagan J."/>
            <person name="Nusbaum C."/>
            <person name="Birren B."/>
        </authorList>
    </citation>
    <scope>NUCLEOTIDE SEQUENCE [LARGE SCALE GENOMIC DNA]</scope>
    <source>
        <strain evidence="3">ATCC 14672 / DSM 40746 / JCM 4963 / KCTC 9882 / NRRL B-12104 / FH 1290</strain>
    </source>
</reference>
<gene>
    <name evidence="2" type="ORF">SSFG_07074</name>
</gene>
<dbReference type="EMBL" id="DS999641">
    <property type="protein sequence ID" value="EFE71838.2"/>
    <property type="molecule type" value="Genomic_DNA"/>
</dbReference>
<evidence type="ECO:0000313" key="3">
    <source>
        <dbReference type="Proteomes" id="UP000003824"/>
    </source>
</evidence>
<dbReference type="AlphaFoldDB" id="D6A712"/>
<evidence type="ECO:0000313" key="2">
    <source>
        <dbReference type="EMBL" id="EFE71838.2"/>
    </source>
</evidence>
<name>D6A712_STRV1</name>
<proteinExistence type="predicted"/>
<protein>
    <submittedName>
        <fullName evidence="2">Predicted protein</fullName>
    </submittedName>
</protein>
<sequence>MRNTSSGRLSTNLLLHRADDLGDPMPLTYLESAFPGDVAKDADQDDLLPGVFGATVTLSRLAGITERHPRAFLLHGPLRDAIAAATEGLTREIREEGIYESSWDVLLKGPAADAARPPRPSSTPATPTHPEPLRYPRRLHALTPAAGRGWS</sequence>
<dbReference type="eggNOG" id="ENOG50322CY">
    <property type="taxonomic scope" value="Bacteria"/>
</dbReference>
<evidence type="ECO:0000256" key="1">
    <source>
        <dbReference type="SAM" id="MobiDB-lite"/>
    </source>
</evidence>
<dbReference type="Proteomes" id="UP000003824">
    <property type="component" value="Unassembled WGS sequence"/>
</dbReference>
<feature type="region of interest" description="Disordered" evidence="1">
    <location>
        <begin position="109"/>
        <end position="151"/>
    </location>
</feature>
<organism evidence="2 3">
    <name type="scientific">Streptomyces viridosporus (strain ATCC 14672 / DSM 40746 / JCM 4963 / KCTC 9882 / NRRL B-12104 / FH 1290)</name>
    <name type="common">Streptomyces ghanaensis</name>
    <dbReference type="NCBI Taxonomy" id="566461"/>
    <lineage>
        <taxon>Bacteria</taxon>
        <taxon>Bacillati</taxon>
        <taxon>Actinomycetota</taxon>
        <taxon>Actinomycetes</taxon>
        <taxon>Kitasatosporales</taxon>
        <taxon>Streptomycetaceae</taxon>
        <taxon>Streptomyces</taxon>
    </lineage>
</organism>
<accession>D6A712</accession>